<protein>
    <submittedName>
        <fullName evidence="2">Putative autotransporter adhesin-like protein</fullName>
    </submittedName>
</protein>
<feature type="domain" description="Putative auto-transporter adhesin head GIN" evidence="1">
    <location>
        <begin position="45"/>
        <end position="228"/>
    </location>
</feature>
<dbReference type="EMBL" id="QOVM01000003">
    <property type="protein sequence ID" value="RXG22415.1"/>
    <property type="molecule type" value="Genomic_DNA"/>
</dbReference>
<evidence type="ECO:0000259" key="1">
    <source>
        <dbReference type="Pfam" id="PF10988"/>
    </source>
</evidence>
<sequence length="244" mass="25929">MTTLIKLLVGIFTAFLLTSCNFNFEIGQTNGNGNVVLKDLNLSNEFTKINASNGWDIILKKGDKPGIVAEMDDNLLEYLDINFDGNTLRIETSDNSNIGEATSKKIVVTYTQPIEEIKASSASSITALESLTGDRIKFDLSSAATVKLPVEIREIIADASSAATLNLEGEAQTVELDVSSAATINAKDLKSEFCDAEASSAGSIRIYVSKEIASKASSAGDIDYWGTPQKVAAVESSGGSISKQ</sequence>
<dbReference type="PROSITE" id="PS51257">
    <property type="entry name" value="PROKAR_LIPOPROTEIN"/>
    <property type="match status" value="1"/>
</dbReference>
<comment type="caution">
    <text evidence="2">The sequence shown here is derived from an EMBL/GenBank/DDBJ whole genome shotgun (WGS) entry which is preliminary data.</text>
</comment>
<dbReference type="InterPro" id="IPR021255">
    <property type="entry name" value="DUF2807"/>
</dbReference>
<reference evidence="2 3" key="1">
    <citation type="submission" date="2018-07" db="EMBL/GenBank/DDBJ databases">
        <title>Leeuwenhoekiella genomics.</title>
        <authorList>
            <person name="Tahon G."/>
            <person name="Willems A."/>
        </authorList>
    </citation>
    <scope>NUCLEOTIDE SEQUENCE [LARGE SCALE GENOMIC DNA]</scope>
    <source>
        <strain evidence="2 3">LMG 22550</strain>
    </source>
</reference>
<name>A0A4Q0P7H7_9FLAO</name>
<dbReference type="OrthoDB" id="1422484at2"/>
<accession>A0A4Q0P7H7</accession>
<dbReference type="Gene3D" id="2.160.20.120">
    <property type="match status" value="1"/>
</dbReference>
<proteinExistence type="predicted"/>
<keyword evidence="3" id="KW-1185">Reference proteome</keyword>
<dbReference type="Proteomes" id="UP000289238">
    <property type="component" value="Unassembled WGS sequence"/>
</dbReference>
<evidence type="ECO:0000313" key="3">
    <source>
        <dbReference type="Proteomes" id="UP000289238"/>
    </source>
</evidence>
<dbReference type="RefSeq" id="WP_128757413.1">
    <property type="nucleotide sequence ID" value="NZ_QOVM01000003.1"/>
</dbReference>
<dbReference type="Pfam" id="PF10988">
    <property type="entry name" value="DUF2807"/>
    <property type="match status" value="1"/>
</dbReference>
<organism evidence="2 3">
    <name type="scientific">Leeuwenhoekiella aequorea</name>
    <dbReference type="NCBI Taxonomy" id="283736"/>
    <lineage>
        <taxon>Bacteria</taxon>
        <taxon>Pseudomonadati</taxon>
        <taxon>Bacteroidota</taxon>
        <taxon>Flavobacteriia</taxon>
        <taxon>Flavobacteriales</taxon>
        <taxon>Flavobacteriaceae</taxon>
        <taxon>Leeuwenhoekiella</taxon>
    </lineage>
</organism>
<evidence type="ECO:0000313" key="2">
    <source>
        <dbReference type="EMBL" id="RXG22415.1"/>
    </source>
</evidence>
<dbReference type="AlphaFoldDB" id="A0A4Q0P7H7"/>
<gene>
    <name evidence="2" type="ORF">DSM00_1509</name>
</gene>